<name>A0ABR9W2J7_9MICO</name>
<dbReference type="Proteomes" id="UP000644727">
    <property type="component" value="Unassembled WGS sequence"/>
</dbReference>
<sequence>MQRTDVGTKTLTRRAALLLTMSVVTGCGLTQPADEGEGVMELTSGKAIDDAIGPLWEGGGERALADVVDVEFDELMVFPEATPADRVNEAAGTKLLTGKCYQSSTQLFLFRAGGAGVLAAMVSSDVFAHEVQNATFGPEVRIVAPGGKQLITLEG</sequence>
<evidence type="ECO:0000313" key="1">
    <source>
        <dbReference type="EMBL" id="MBE9404672.1"/>
    </source>
</evidence>
<dbReference type="PROSITE" id="PS51257">
    <property type="entry name" value="PROKAR_LIPOPROTEIN"/>
    <property type="match status" value="1"/>
</dbReference>
<proteinExistence type="predicted"/>
<comment type="caution">
    <text evidence="1">The sequence shown here is derived from an EMBL/GenBank/DDBJ whole genome shotgun (WGS) entry which is preliminary data.</text>
</comment>
<organism evidence="1 2">
    <name type="scientific">Brachybacterium epidermidis</name>
    <dbReference type="NCBI Taxonomy" id="2781983"/>
    <lineage>
        <taxon>Bacteria</taxon>
        <taxon>Bacillati</taxon>
        <taxon>Actinomycetota</taxon>
        <taxon>Actinomycetes</taxon>
        <taxon>Micrococcales</taxon>
        <taxon>Dermabacteraceae</taxon>
        <taxon>Brachybacterium</taxon>
    </lineage>
</organism>
<evidence type="ECO:0000313" key="2">
    <source>
        <dbReference type="Proteomes" id="UP000644727"/>
    </source>
</evidence>
<dbReference type="EMBL" id="JADEYR010000013">
    <property type="protein sequence ID" value="MBE9404672.1"/>
    <property type="molecule type" value="Genomic_DNA"/>
</dbReference>
<accession>A0ABR9W2J7</accession>
<keyword evidence="2" id="KW-1185">Reference proteome</keyword>
<gene>
    <name evidence="1" type="ORF">IOE58_10915</name>
</gene>
<protein>
    <recommendedName>
        <fullName evidence="3">Lipoprotein</fullName>
    </recommendedName>
</protein>
<evidence type="ECO:0008006" key="3">
    <source>
        <dbReference type="Google" id="ProtNLM"/>
    </source>
</evidence>
<reference evidence="1 2" key="1">
    <citation type="submission" date="2020-10" db="EMBL/GenBank/DDBJ databases">
        <title>Draft genome and description of Brachybacterium epidermidis sp nov.</title>
        <authorList>
            <person name="Boxberger M."/>
            <person name="La Scola B."/>
        </authorList>
    </citation>
    <scope>NUCLEOTIDE SEQUENCE [LARGE SCALE GENOMIC DNA]</scope>
    <source>
        <strain evidence="1 2">Marseille-Q2903</strain>
    </source>
</reference>